<name>A0A6J2XAA3_SITOR</name>
<dbReference type="Proteomes" id="UP000504635">
    <property type="component" value="Unplaced"/>
</dbReference>
<reference evidence="3" key="1">
    <citation type="submission" date="2025-08" db="UniProtKB">
        <authorList>
            <consortium name="RefSeq"/>
        </authorList>
    </citation>
    <scope>IDENTIFICATION</scope>
    <source>
        <tissue evidence="3">Gonads</tissue>
    </source>
</reference>
<accession>A0A6J2XAA3</accession>
<dbReference type="GeneID" id="115876459"/>
<organism evidence="2 3">
    <name type="scientific">Sitophilus oryzae</name>
    <name type="common">Rice weevil</name>
    <name type="synonym">Curculio oryzae</name>
    <dbReference type="NCBI Taxonomy" id="7048"/>
    <lineage>
        <taxon>Eukaryota</taxon>
        <taxon>Metazoa</taxon>
        <taxon>Ecdysozoa</taxon>
        <taxon>Arthropoda</taxon>
        <taxon>Hexapoda</taxon>
        <taxon>Insecta</taxon>
        <taxon>Pterygota</taxon>
        <taxon>Neoptera</taxon>
        <taxon>Endopterygota</taxon>
        <taxon>Coleoptera</taxon>
        <taxon>Polyphaga</taxon>
        <taxon>Cucujiformia</taxon>
        <taxon>Curculionidae</taxon>
        <taxon>Dryophthorinae</taxon>
        <taxon>Sitophilus</taxon>
    </lineage>
</organism>
<keyword evidence="1" id="KW-0732">Signal</keyword>
<feature type="signal peptide" evidence="1">
    <location>
        <begin position="1"/>
        <end position="20"/>
    </location>
</feature>
<dbReference type="OrthoDB" id="6769802at2759"/>
<gene>
    <name evidence="3" type="primary">LOC115876459</name>
</gene>
<dbReference type="InParanoid" id="A0A6J2XAA3"/>
<evidence type="ECO:0000313" key="3">
    <source>
        <dbReference type="RefSeq" id="XP_030748106.1"/>
    </source>
</evidence>
<dbReference type="AlphaFoldDB" id="A0A6J2XAA3"/>
<proteinExistence type="predicted"/>
<keyword evidence="2" id="KW-1185">Reference proteome</keyword>
<dbReference type="KEGG" id="soy:115876459"/>
<sequence>MLIQLILVFVYCSDFSGLLSYILEIRELPEDFHLKIGIESGGGSLKVCLNVLPENDPEYVKKYKSAGINKLFIIGLGPKLSESYANIKSLFEALDLQSICGICSYTFAADFKLIMILLGLQSNSSTHTCPWCDVNVKEMEIKGSFRTIKSITENTNLWQQSGGNITKAKDFKNCINIPLIIGDVETPVLRYIPPPELHLLLGVVQKLFDCLELENINVATEWIKKKRD</sequence>
<protein>
    <submittedName>
        <fullName evidence="3">Uncharacterized protein LOC115876459</fullName>
    </submittedName>
</protein>
<feature type="chain" id="PRO_5026869260" evidence="1">
    <location>
        <begin position="21"/>
        <end position="228"/>
    </location>
</feature>
<evidence type="ECO:0000313" key="2">
    <source>
        <dbReference type="Proteomes" id="UP000504635"/>
    </source>
</evidence>
<dbReference type="RefSeq" id="XP_030748106.1">
    <property type="nucleotide sequence ID" value="XM_030892246.1"/>
</dbReference>
<evidence type="ECO:0000256" key="1">
    <source>
        <dbReference type="SAM" id="SignalP"/>
    </source>
</evidence>